<protein>
    <submittedName>
        <fullName evidence="3">ABC transporter permease</fullName>
    </submittedName>
</protein>
<keyword evidence="2" id="KW-1133">Transmembrane helix</keyword>
<feature type="transmembrane region" description="Helical" evidence="2">
    <location>
        <begin position="233"/>
        <end position="252"/>
    </location>
</feature>
<name>A0A0W1RB02_9EURY</name>
<keyword evidence="4" id="KW-1185">Reference proteome</keyword>
<keyword evidence="2" id="KW-0472">Membrane</keyword>
<feature type="transmembrane region" description="Helical" evidence="2">
    <location>
        <begin position="338"/>
        <end position="359"/>
    </location>
</feature>
<evidence type="ECO:0000313" key="4">
    <source>
        <dbReference type="Proteomes" id="UP000054387"/>
    </source>
</evidence>
<feature type="transmembrane region" description="Helical" evidence="2">
    <location>
        <begin position="581"/>
        <end position="605"/>
    </location>
</feature>
<feature type="transmembrane region" description="Helical" evidence="2">
    <location>
        <begin position="470"/>
        <end position="493"/>
    </location>
</feature>
<dbReference type="AlphaFoldDB" id="A0A0W1RB02"/>
<feature type="transmembrane region" description="Helical" evidence="2">
    <location>
        <begin position="505"/>
        <end position="529"/>
    </location>
</feature>
<feature type="compositionally biased region" description="Low complexity" evidence="1">
    <location>
        <begin position="152"/>
        <end position="196"/>
    </location>
</feature>
<feature type="transmembrane region" description="Helical" evidence="2">
    <location>
        <begin position="439"/>
        <end position="464"/>
    </location>
</feature>
<dbReference type="Proteomes" id="UP000054387">
    <property type="component" value="Unassembled WGS sequence"/>
</dbReference>
<evidence type="ECO:0000256" key="2">
    <source>
        <dbReference type="SAM" id="Phobius"/>
    </source>
</evidence>
<feature type="transmembrane region" description="Helical" evidence="2">
    <location>
        <begin position="388"/>
        <end position="410"/>
    </location>
</feature>
<keyword evidence="2" id="KW-0812">Transmembrane</keyword>
<gene>
    <name evidence="3" type="ORF">AUR64_11335</name>
</gene>
<sequence>MRVARWETSRTADVFDRKTAGAALLAATLVGLFSVAALSTGGAGVALDENIYRVGIAPDSPYYDAVEESQPLAVHPPDESALRDGEIDALVSGNEIEHADSDRSRAAAAATRSAVQTYNDRRMLSEENRTAAYPVVVEIRYATRGDVSTRRGTSGESESAASTDSTADGASSASDSESSSAGSSDQQSGDGAAVADTGDDDSDGALAVPDIGGGGALFGGQSSGSPADIAPPFPFGSLVLAFAFLVPVNFVIQSYGSTMLNERINRRGELLLVAPLSPTSIVAGKTLPYALAILGVTTLIAVLVGGGPLSVAAVFPLALAYLAATFVGAMFARSFKELTFVTVALSVFITTYAFVPAIFTDVTPIALISPLTLVVRDLQGAAVSAGEYAFATGSFYFGSGVLFLLGVGVYREEDLFTQRAVPLKFLDALDSRLSGKRSVALLSALFIPFVFVAELLTVAVLFALPIQLSLPLLLASIAAVEEFAKSIHVYAGFAKNRFERSVSTAVVLGTFSAVGFFVGEKATAIIQLVDLPELALGEAAFATSGIPEVGATGALGLLFAPLLLHVVTASLTAIGASKNRLLYAASLVVAVAVHTFYNLAVVVAVA</sequence>
<proteinExistence type="predicted"/>
<accession>A0A0W1RB02</accession>
<evidence type="ECO:0000256" key="1">
    <source>
        <dbReference type="SAM" id="MobiDB-lite"/>
    </source>
</evidence>
<organism evidence="3 4">
    <name type="scientific">Haloprofundus marisrubri</name>
    <dbReference type="NCBI Taxonomy" id="1514971"/>
    <lineage>
        <taxon>Archaea</taxon>
        <taxon>Methanobacteriati</taxon>
        <taxon>Methanobacteriota</taxon>
        <taxon>Stenosarchaea group</taxon>
        <taxon>Halobacteria</taxon>
        <taxon>Halobacteriales</taxon>
        <taxon>Haloferacaceae</taxon>
        <taxon>Haloprofundus</taxon>
    </lineage>
</organism>
<dbReference type="STRING" id="1514971.AUR64_11335"/>
<dbReference type="OrthoDB" id="106980at2157"/>
<feature type="transmembrane region" description="Helical" evidence="2">
    <location>
        <begin position="549"/>
        <end position="574"/>
    </location>
</feature>
<comment type="caution">
    <text evidence="3">The sequence shown here is derived from an EMBL/GenBank/DDBJ whole genome shotgun (WGS) entry which is preliminary data.</text>
</comment>
<reference evidence="3 4" key="1">
    <citation type="submission" date="2015-12" db="EMBL/GenBank/DDBJ databases">
        <title>Haloprofundus marisrubri gen. nov., sp. nov., an extremely halophilic archaeon isolated from the Discovery deep brine-seawater interface in the Red Sea.</title>
        <authorList>
            <person name="Zhang G."/>
            <person name="Stingl U."/>
            <person name="Rashid M."/>
        </authorList>
    </citation>
    <scope>NUCLEOTIDE SEQUENCE [LARGE SCALE GENOMIC DNA]</scope>
    <source>
        <strain evidence="3 4">SB9</strain>
    </source>
</reference>
<evidence type="ECO:0000313" key="3">
    <source>
        <dbReference type="EMBL" id="KTG10512.1"/>
    </source>
</evidence>
<feature type="transmembrane region" description="Helical" evidence="2">
    <location>
        <begin position="311"/>
        <end position="331"/>
    </location>
</feature>
<feature type="region of interest" description="Disordered" evidence="1">
    <location>
        <begin position="146"/>
        <end position="206"/>
    </location>
</feature>
<feature type="transmembrane region" description="Helical" evidence="2">
    <location>
        <begin position="286"/>
        <end position="305"/>
    </location>
</feature>
<dbReference type="EMBL" id="LOPU01000018">
    <property type="protein sequence ID" value="KTG10512.1"/>
    <property type="molecule type" value="Genomic_DNA"/>
</dbReference>